<dbReference type="EMBL" id="CP040396">
    <property type="protein sequence ID" value="QCT02863.1"/>
    <property type="molecule type" value="Genomic_DNA"/>
</dbReference>
<reference evidence="2 3" key="1">
    <citation type="submission" date="2019-05" db="EMBL/GenBank/DDBJ databases">
        <authorList>
            <person name="Chen C."/>
        </authorList>
    </citation>
    <scope>NUCLEOTIDE SEQUENCE [LARGE SCALE GENOMIC DNA]</scope>
    <source>
        <strain evidence="2 3">HB172198</strain>
    </source>
</reference>
<keyword evidence="3" id="KW-1185">Reference proteome</keyword>
<proteinExistence type="predicted"/>
<evidence type="ECO:0000313" key="2">
    <source>
        <dbReference type="EMBL" id="QCT02863.1"/>
    </source>
</evidence>
<dbReference type="InterPro" id="IPR052968">
    <property type="entry name" value="Nucleotide_metab_enz"/>
</dbReference>
<feature type="domain" description="Oligoribonuclease NrnB C-terminal" evidence="1">
    <location>
        <begin position="327"/>
        <end position="397"/>
    </location>
</feature>
<dbReference type="OrthoDB" id="2035301at2"/>
<dbReference type="PANTHER" id="PTHR42146">
    <property type="entry name" value="3',5'-CYCLIC-NUCLEOTIDE PHOSPHODIESTERASE"/>
    <property type="match status" value="1"/>
</dbReference>
<protein>
    <submittedName>
        <fullName evidence="2">YngD</fullName>
    </submittedName>
</protein>
<dbReference type="Pfam" id="PF26386">
    <property type="entry name" value="NrnB_C"/>
    <property type="match status" value="1"/>
</dbReference>
<dbReference type="Gene3D" id="3.10.310.30">
    <property type="match status" value="1"/>
</dbReference>
<dbReference type="KEGG" id="palo:E6C60_2148"/>
<dbReference type="AlphaFoldDB" id="A0A4P8XKJ8"/>
<organism evidence="2 3">
    <name type="scientific">Paenibacillus algicola</name>
    <dbReference type="NCBI Taxonomy" id="2565926"/>
    <lineage>
        <taxon>Bacteria</taxon>
        <taxon>Bacillati</taxon>
        <taxon>Bacillota</taxon>
        <taxon>Bacilli</taxon>
        <taxon>Bacillales</taxon>
        <taxon>Paenibacillaceae</taxon>
        <taxon>Paenibacillus</taxon>
    </lineage>
</organism>
<dbReference type="InterPro" id="IPR038763">
    <property type="entry name" value="DHH_sf"/>
</dbReference>
<sequence>MFHLYSHNDLDGVSCGILARLAFGSKVEVRYHAVHSLNAQVERYLLQQAEQNQPENMLLITDLAVSPEIEARINRFVTSGGKVMLLDHHKTSLHLNAHEWGSVHIHHEDGRTASATSLLYEYMQSREWLQPSPSLDQFVEWVRLYDTWEWEKAGEIEAKRLNDLFYLLSPEEFETRMLSRLQGSSHFAFDEFEEKLLTLEEDKIERYIRRKRREMTQTFIGEECVGIVYAESYHSELASELGKGNPHLDYIAILNLGGRRMSLRTIHDHMDVADIAKRYGGGGHAKAAGCTMNEEVFRLYAAEPFELDPLPLDAPRNAYNVKASEHGVLYDTPGKSNILLYQSGSGNWTAEWDKEALPFDFPSFEDAERHIKRHYGAWLCRDDRYVQFLSEHWLRSRRRGLKPDLDEEKIIDDL</sequence>
<evidence type="ECO:0000313" key="3">
    <source>
        <dbReference type="Proteomes" id="UP000300879"/>
    </source>
</evidence>
<dbReference type="Proteomes" id="UP000300879">
    <property type="component" value="Chromosome"/>
</dbReference>
<accession>A0A4P8XKJ8</accession>
<gene>
    <name evidence="2" type="ORF">E6C60_2148</name>
</gene>
<name>A0A4P8XKJ8_9BACL</name>
<dbReference type="PANTHER" id="PTHR42146:SF1">
    <property type="entry name" value="OLIGORIBONUCLEASE NRNB"/>
    <property type="match status" value="1"/>
</dbReference>
<dbReference type="RefSeq" id="WP_138225828.1">
    <property type="nucleotide sequence ID" value="NZ_CP040396.1"/>
</dbReference>
<evidence type="ECO:0000259" key="1">
    <source>
        <dbReference type="Pfam" id="PF26386"/>
    </source>
</evidence>
<dbReference type="InterPro" id="IPR058608">
    <property type="entry name" value="NrnB_C"/>
</dbReference>
<dbReference type="SUPFAM" id="SSF64182">
    <property type="entry name" value="DHH phosphoesterases"/>
    <property type="match status" value="1"/>
</dbReference>